<evidence type="ECO:0000256" key="1">
    <source>
        <dbReference type="PIRSR" id="PIRSR605019-1"/>
    </source>
</evidence>
<dbReference type="Proteomes" id="UP000032503">
    <property type="component" value="Unassembled WGS sequence"/>
</dbReference>
<feature type="binding site" evidence="1">
    <location>
        <position position="16"/>
    </location>
    <ligand>
        <name>Zn(2+)</name>
        <dbReference type="ChEBI" id="CHEBI:29105"/>
    </ligand>
</feature>
<dbReference type="GO" id="GO:0006284">
    <property type="term" value="P:base-excision repair"/>
    <property type="evidence" value="ECO:0007669"/>
    <property type="project" value="InterPro"/>
</dbReference>
<dbReference type="AlphaFoldDB" id="A0A1T4XA12"/>
<keyword evidence="2" id="KW-0378">Hydrolase</keyword>
<feature type="binding site" evidence="1">
    <location>
        <position position="190"/>
    </location>
    <ligand>
        <name>Zn(2+)</name>
        <dbReference type="ChEBI" id="CHEBI:29105"/>
    </ligand>
</feature>
<name>A0A1T4XA12_9MICO</name>
<gene>
    <name evidence="3" type="ORF">SAMN06295879_0918</name>
    <name evidence="2" type="ORF">TZ00_01325</name>
</gene>
<dbReference type="GO" id="GO:0046872">
    <property type="term" value="F:metal ion binding"/>
    <property type="evidence" value="ECO:0007669"/>
    <property type="project" value="UniProtKB-KW"/>
</dbReference>
<evidence type="ECO:0000313" key="4">
    <source>
        <dbReference type="Proteomes" id="UP000032503"/>
    </source>
</evidence>
<keyword evidence="1" id="KW-0479">Metal-binding</keyword>
<dbReference type="EMBL" id="FUYG01000002">
    <property type="protein sequence ID" value="SKA86403.1"/>
    <property type="molecule type" value="Genomic_DNA"/>
</dbReference>
<dbReference type="PANTHER" id="PTHR30037">
    <property type="entry name" value="DNA-3-METHYLADENINE GLYCOSYLASE 1"/>
    <property type="match status" value="1"/>
</dbReference>
<feature type="binding site" evidence="1">
    <location>
        <position position="29"/>
    </location>
    <ligand>
        <name>Zn(2+)</name>
        <dbReference type="ChEBI" id="CHEBI:29105"/>
    </ligand>
</feature>
<dbReference type="Gene3D" id="1.10.340.30">
    <property type="entry name" value="Hypothetical protein, domain 2"/>
    <property type="match status" value="1"/>
</dbReference>
<evidence type="ECO:0000313" key="3">
    <source>
        <dbReference type="EMBL" id="SKA86403.1"/>
    </source>
</evidence>
<dbReference type="PANTHER" id="PTHR30037:SF4">
    <property type="entry name" value="DNA-3-METHYLADENINE GLYCOSYLASE I"/>
    <property type="match status" value="1"/>
</dbReference>
<evidence type="ECO:0000313" key="2">
    <source>
        <dbReference type="EMBL" id="KJC65518.1"/>
    </source>
</evidence>
<accession>A0A1T4XA12</accession>
<dbReference type="InterPro" id="IPR052891">
    <property type="entry name" value="DNA-3mA_glycosylase"/>
</dbReference>
<dbReference type="InterPro" id="IPR011257">
    <property type="entry name" value="DNA_glycosylase"/>
</dbReference>
<dbReference type="SUPFAM" id="SSF48150">
    <property type="entry name" value="DNA-glycosylase"/>
    <property type="match status" value="1"/>
</dbReference>
<reference evidence="5" key="4">
    <citation type="submission" date="2017-02" db="EMBL/GenBank/DDBJ databases">
        <authorList>
            <person name="Varghese N."/>
            <person name="Submissions S."/>
        </authorList>
    </citation>
    <scope>NUCLEOTIDE SEQUENCE [LARGE SCALE GENOMIC DNA]</scope>
    <source>
        <strain evidence="5">VKM Ac-2052</strain>
    </source>
</reference>
<dbReference type="EMBL" id="JYFC01000001">
    <property type="protein sequence ID" value="KJC65518.1"/>
    <property type="molecule type" value="Genomic_DNA"/>
</dbReference>
<evidence type="ECO:0000313" key="5">
    <source>
        <dbReference type="Proteomes" id="UP000189735"/>
    </source>
</evidence>
<proteinExistence type="predicted"/>
<dbReference type="Pfam" id="PF03352">
    <property type="entry name" value="Adenine_glyco"/>
    <property type="match status" value="1"/>
</dbReference>
<reference evidence="3" key="3">
    <citation type="submission" date="2017-02" db="EMBL/GenBank/DDBJ databases">
        <authorList>
            <person name="Peterson S.W."/>
        </authorList>
    </citation>
    <scope>NUCLEOTIDE SEQUENCE [LARGE SCALE GENOMIC DNA]</scope>
    <source>
        <strain evidence="3">VKM Ac-2052</strain>
    </source>
</reference>
<dbReference type="Proteomes" id="UP000189735">
    <property type="component" value="Unassembled WGS sequence"/>
</dbReference>
<dbReference type="InterPro" id="IPR005019">
    <property type="entry name" value="Adenine_glyco"/>
</dbReference>
<dbReference type="GO" id="GO:0008725">
    <property type="term" value="F:DNA-3-methyladenine glycosylase activity"/>
    <property type="evidence" value="ECO:0007669"/>
    <property type="project" value="UniProtKB-EC"/>
</dbReference>
<sequence length="202" mass="22464">MTRKLLSTGDDGIARCGWVSDDSEYRRYHDEEWGTPLHGDTGLFETIALEGFQSGLSWLTILRRRPAFRIAFDDFSIERVAQFDEVKIDELAVDSSIIRNRQKITATITNARTIHELVSHNPGALDRLIWSHAPSSHKRPRTVDEVLTVTDESRALSKQLRSLGLGFVGPTTMHALMQAAGLINDHALGCVRGDELEKAAAA</sequence>
<organism evidence="3 5">
    <name type="scientific">Agreia bicolorata</name>
    <dbReference type="NCBI Taxonomy" id="110935"/>
    <lineage>
        <taxon>Bacteria</taxon>
        <taxon>Bacillati</taxon>
        <taxon>Actinomycetota</taxon>
        <taxon>Actinomycetes</taxon>
        <taxon>Micrococcales</taxon>
        <taxon>Microbacteriaceae</taxon>
        <taxon>Agreia</taxon>
    </lineage>
</organism>
<protein>
    <submittedName>
        <fullName evidence="2">3-methyladenine DNA glycosylase</fullName>
        <ecNumber evidence="2">3.2.2.20</ecNumber>
    </submittedName>
    <submittedName>
        <fullName evidence="3">DNA-3-methyladenine glycosylase I</fullName>
    </submittedName>
</protein>
<dbReference type="EC" id="3.2.2.20" evidence="2"/>
<dbReference type="RefSeq" id="WP_044438697.1">
    <property type="nucleotide sequence ID" value="NZ_FUYG01000002.1"/>
</dbReference>
<keyword evidence="1" id="KW-0862">Zinc</keyword>
<reference evidence="2 4" key="1">
    <citation type="journal article" date="2001" name="Int. J. Syst. Evol. Microbiol.">
        <title>Agreia bicolorata gen. nov., sp. nov., to accommodate actinobacteria isolated from narrow reed grass infected by the nematode Heteroanguina graminophila.</title>
        <authorList>
            <person name="Evtushenko L.I."/>
            <person name="Dorofeeva L.V."/>
            <person name="Dobrovolskaya T.G."/>
            <person name="Streshinskaya G.M."/>
            <person name="Subbotin S.A."/>
            <person name="Tiedje J.M."/>
        </authorList>
    </citation>
    <scope>NUCLEOTIDE SEQUENCE [LARGE SCALE GENOMIC DNA]</scope>
    <source>
        <strain evidence="2 4">VKM Ac-1804</strain>
    </source>
</reference>
<keyword evidence="4" id="KW-1185">Reference proteome</keyword>
<reference evidence="2" key="2">
    <citation type="submission" date="2015-02" db="EMBL/GenBank/DDBJ databases">
        <authorList>
            <person name="Vasilyev I.Y."/>
            <person name="Siniagina M.N."/>
            <person name="Malanin S.Y."/>
            <person name="Boulygina E.A."/>
            <person name="Grygoryeva T.V."/>
            <person name="Yarullina D.R."/>
            <person name="Ilinskaya O.N."/>
        </authorList>
    </citation>
    <scope>NUCLEOTIDE SEQUENCE</scope>
    <source>
        <strain evidence="2">VKM Ac-1804</strain>
    </source>
</reference>
<feature type="binding site" evidence="1">
    <location>
        <position position="186"/>
    </location>
    <ligand>
        <name>Zn(2+)</name>
        <dbReference type="ChEBI" id="CHEBI:29105"/>
    </ligand>
</feature>
<keyword evidence="2" id="KW-0326">Glycosidase</keyword>